<gene>
    <name evidence="1" type="ORF">T03_2207</name>
</gene>
<protein>
    <submittedName>
        <fullName evidence="1">Uncharacterized protein</fullName>
    </submittedName>
</protein>
<evidence type="ECO:0000313" key="1">
    <source>
        <dbReference type="EMBL" id="KRY46464.1"/>
    </source>
</evidence>
<dbReference type="EMBL" id="JYDI01000286">
    <property type="protein sequence ID" value="KRY46464.1"/>
    <property type="molecule type" value="Genomic_DNA"/>
</dbReference>
<keyword evidence="2" id="KW-1185">Reference proteome</keyword>
<name>A0A0V1CB41_TRIBR</name>
<reference evidence="1 2" key="1">
    <citation type="submission" date="2015-01" db="EMBL/GenBank/DDBJ databases">
        <title>Evolution of Trichinella species and genotypes.</title>
        <authorList>
            <person name="Korhonen P.K."/>
            <person name="Edoardo P."/>
            <person name="Giuseppe L.R."/>
            <person name="Gasser R.B."/>
        </authorList>
    </citation>
    <scope>NUCLEOTIDE SEQUENCE [LARGE SCALE GENOMIC DNA]</scope>
    <source>
        <strain evidence="1">ISS120</strain>
    </source>
</reference>
<proteinExistence type="predicted"/>
<organism evidence="1 2">
    <name type="scientific">Trichinella britovi</name>
    <name type="common">Parasitic roundworm</name>
    <dbReference type="NCBI Taxonomy" id="45882"/>
    <lineage>
        <taxon>Eukaryota</taxon>
        <taxon>Metazoa</taxon>
        <taxon>Ecdysozoa</taxon>
        <taxon>Nematoda</taxon>
        <taxon>Enoplea</taxon>
        <taxon>Dorylaimia</taxon>
        <taxon>Trichinellida</taxon>
        <taxon>Trichinellidae</taxon>
        <taxon>Trichinella</taxon>
    </lineage>
</organism>
<sequence length="134" mass="15141">MTMGAAQADLSIEVSTPMSTYRSYSLSAAPCIANANKKVFEIVVQLHPSAQRVALPLYNAESHLQTQLEIQRHVILCTRLNCIHFLLICKKRAKSFSCSECVDPILTHHIGRCVFGHSNNSFLVTFYRHHRLPF</sequence>
<dbReference type="Proteomes" id="UP000054653">
    <property type="component" value="Unassembled WGS sequence"/>
</dbReference>
<comment type="caution">
    <text evidence="1">The sequence shown here is derived from an EMBL/GenBank/DDBJ whole genome shotgun (WGS) entry which is preliminary data.</text>
</comment>
<accession>A0A0V1CB41</accession>
<dbReference type="AlphaFoldDB" id="A0A0V1CB41"/>
<evidence type="ECO:0000313" key="2">
    <source>
        <dbReference type="Proteomes" id="UP000054653"/>
    </source>
</evidence>